<proteinExistence type="predicted"/>
<evidence type="ECO:0000313" key="1">
    <source>
        <dbReference type="EMBL" id="KAI4385392.1"/>
    </source>
</evidence>
<comment type="caution">
    <text evidence="1">The sequence shown here is derived from an EMBL/GenBank/DDBJ whole genome shotgun (WGS) entry which is preliminary data.</text>
</comment>
<gene>
    <name evidence="1" type="ORF">MLD38_003424</name>
</gene>
<accession>A0ACB9S2E3</accession>
<organism evidence="1 2">
    <name type="scientific">Melastoma candidum</name>
    <dbReference type="NCBI Taxonomy" id="119954"/>
    <lineage>
        <taxon>Eukaryota</taxon>
        <taxon>Viridiplantae</taxon>
        <taxon>Streptophyta</taxon>
        <taxon>Embryophyta</taxon>
        <taxon>Tracheophyta</taxon>
        <taxon>Spermatophyta</taxon>
        <taxon>Magnoliopsida</taxon>
        <taxon>eudicotyledons</taxon>
        <taxon>Gunneridae</taxon>
        <taxon>Pentapetalae</taxon>
        <taxon>rosids</taxon>
        <taxon>malvids</taxon>
        <taxon>Myrtales</taxon>
        <taxon>Melastomataceae</taxon>
        <taxon>Melastomatoideae</taxon>
        <taxon>Melastomateae</taxon>
        <taxon>Melastoma</taxon>
    </lineage>
</organism>
<dbReference type="EMBL" id="CM042881">
    <property type="protein sequence ID" value="KAI4385392.1"/>
    <property type="molecule type" value="Genomic_DNA"/>
</dbReference>
<evidence type="ECO:0000313" key="2">
    <source>
        <dbReference type="Proteomes" id="UP001057402"/>
    </source>
</evidence>
<reference evidence="2" key="1">
    <citation type="journal article" date="2023" name="Front. Plant Sci.">
        <title>Chromosomal-level genome assembly of Melastoma candidum provides insights into trichome evolution.</title>
        <authorList>
            <person name="Zhong Y."/>
            <person name="Wu W."/>
            <person name="Sun C."/>
            <person name="Zou P."/>
            <person name="Liu Y."/>
            <person name="Dai S."/>
            <person name="Zhou R."/>
        </authorList>
    </citation>
    <scope>NUCLEOTIDE SEQUENCE [LARGE SCALE GENOMIC DNA]</scope>
</reference>
<protein>
    <submittedName>
        <fullName evidence="1">Uncharacterized protein</fullName>
    </submittedName>
</protein>
<dbReference type="Proteomes" id="UP001057402">
    <property type="component" value="Chromosome 2"/>
</dbReference>
<sequence length="79" mass="8621">MMMTIPFMPLTGRRTHRCIGLASIVVKNLIQAGADASLLNSHKHSPIDEAVSRGKLDAINTAAAQLELMRAAVSYWVLF</sequence>
<name>A0ACB9S2E3_9MYRT</name>
<keyword evidence="2" id="KW-1185">Reference proteome</keyword>